<keyword evidence="3" id="KW-1185">Reference proteome</keyword>
<keyword evidence="1" id="KW-0812">Transmembrane</keyword>
<dbReference type="Proteomes" id="UP000248961">
    <property type="component" value="Unassembled WGS sequence"/>
</dbReference>
<dbReference type="GeneID" id="37195251"/>
<dbReference type="RefSeq" id="XP_025552962.1">
    <property type="nucleotide sequence ID" value="XM_025690962.1"/>
</dbReference>
<name>A0A395I3P2_ASPHC</name>
<reference evidence="2 3" key="1">
    <citation type="submission" date="2018-02" db="EMBL/GenBank/DDBJ databases">
        <title>The genomes of Aspergillus section Nigri reveals drivers in fungal speciation.</title>
        <authorList>
            <consortium name="DOE Joint Genome Institute"/>
            <person name="Vesth T.C."/>
            <person name="Nybo J."/>
            <person name="Theobald S."/>
            <person name="Brandl J."/>
            <person name="Frisvad J.C."/>
            <person name="Nielsen K.F."/>
            <person name="Lyhne E.K."/>
            <person name="Kogle M.E."/>
            <person name="Kuo A."/>
            <person name="Riley R."/>
            <person name="Clum A."/>
            <person name="Nolan M."/>
            <person name="Lipzen A."/>
            <person name="Salamov A."/>
            <person name="Henrissat B."/>
            <person name="Wiebenga A."/>
            <person name="De vries R.P."/>
            <person name="Grigoriev I.V."/>
            <person name="Mortensen U.H."/>
            <person name="Andersen M.R."/>
            <person name="Baker S.E."/>
        </authorList>
    </citation>
    <scope>NUCLEOTIDE SEQUENCE [LARGE SCALE GENOMIC DNA]</scope>
    <source>
        <strain evidence="2 3">CBS 101889</strain>
    </source>
</reference>
<sequence length="102" mass="11555">MGSTRPERIDWTVGDRPQSQTVRSPILSWLVAPALVFTTNTTATTIIIILHPLTLLLPLRVRRQLGSPRYRLVALIPLRYLLILPCHVTNRFAIVYLGSLKI</sequence>
<dbReference type="VEuPathDB" id="FungiDB:BO97DRAFT_26823"/>
<evidence type="ECO:0000313" key="2">
    <source>
        <dbReference type="EMBL" id="RAL13808.1"/>
    </source>
</evidence>
<keyword evidence="1" id="KW-1133">Transmembrane helix</keyword>
<evidence type="ECO:0000313" key="3">
    <source>
        <dbReference type="Proteomes" id="UP000248961"/>
    </source>
</evidence>
<feature type="transmembrane region" description="Helical" evidence="1">
    <location>
        <begin position="80"/>
        <end position="99"/>
    </location>
</feature>
<feature type="transmembrane region" description="Helical" evidence="1">
    <location>
        <begin position="26"/>
        <end position="59"/>
    </location>
</feature>
<keyword evidence="1" id="KW-0472">Membrane</keyword>
<dbReference type="EMBL" id="KZ824277">
    <property type="protein sequence ID" value="RAL13808.1"/>
    <property type="molecule type" value="Genomic_DNA"/>
</dbReference>
<evidence type="ECO:0000256" key="1">
    <source>
        <dbReference type="SAM" id="Phobius"/>
    </source>
</evidence>
<dbReference type="AlphaFoldDB" id="A0A395I3P2"/>
<proteinExistence type="predicted"/>
<gene>
    <name evidence="2" type="ORF">BO97DRAFT_26823</name>
</gene>
<protein>
    <submittedName>
        <fullName evidence="2">Uncharacterized protein</fullName>
    </submittedName>
</protein>
<dbReference type="OrthoDB" id="10616063at2759"/>
<organism evidence="2 3">
    <name type="scientific">Aspergillus homomorphus (strain CBS 101889)</name>
    <dbReference type="NCBI Taxonomy" id="1450537"/>
    <lineage>
        <taxon>Eukaryota</taxon>
        <taxon>Fungi</taxon>
        <taxon>Dikarya</taxon>
        <taxon>Ascomycota</taxon>
        <taxon>Pezizomycotina</taxon>
        <taxon>Eurotiomycetes</taxon>
        <taxon>Eurotiomycetidae</taxon>
        <taxon>Eurotiales</taxon>
        <taxon>Aspergillaceae</taxon>
        <taxon>Aspergillus</taxon>
        <taxon>Aspergillus subgen. Circumdati</taxon>
    </lineage>
</organism>
<accession>A0A395I3P2</accession>